<feature type="non-terminal residue" evidence="1">
    <location>
        <position position="120"/>
    </location>
</feature>
<dbReference type="EMBL" id="CADCTJ010001080">
    <property type="protein sequence ID" value="CAA9283047.1"/>
    <property type="molecule type" value="Genomic_DNA"/>
</dbReference>
<dbReference type="InterPro" id="IPR025345">
    <property type="entry name" value="DUF4249"/>
</dbReference>
<sequence length="120" mass="12748">MGIFLAGCEEDVTDKIKIDGKSQLVVTSFISPQDTVLTVQVQKTRPVVGITQNPNQGKIINATVALSDGTQTVPLLYEAQREIYRVKASALLIAAGKTYTLTVSTPDGLSAKGICTVPLN</sequence>
<accession>A0A6J4JNC6</accession>
<evidence type="ECO:0000313" key="1">
    <source>
        <dbReference type="EMBL" id="CAA9283047.1"/>
    </source>
</evidence>
<dbReference type="AlphaFoldDB" id="A0A6J4JNC6"/>
<name>A0A6J4JNC6_9BACT</name>
<protein>
    <submittedName>
        <fullName evidence="1">Uncharacterized protein</fullName>
    </submittedName>
</protein>
<proteinExistence type="predicted"/>
<organism evidence="1">
    <name type="scientific">uncultured Adhaeribacter sp</name>
    <dbReference type="NCBI Taxonomy" id="448109"/>
    <lineage>
        <taxon>Bacteria</taxon>
        <taxon>Pseudomonadati</taxon>
        <taxon>Bacteroidota</taxon>
        <taxon>Cytophagia</taxon>
        <taxon>Cytophagales</taxon>
        <taxon>Hymenobacteraceae</taxon>
        <taxon>Adhaeribacter</taxon>
        <taxon>environmental samples</taxon>
    </lineage>
</organism>
<reference evidence="1" key="1">
    <citation type="submission" date="2020-02" db="EMBL/GenBank/DDBJ databases">
        <authorList>
            <person name="Meier V. D."/>
        </authorList>
    </citation>
    <scope>NUCLEOTIDE SEQUENCE</scope>
    <source>
        <strain evidence="1">AVDCRST_MAG95</strain>
    </source>
</reference>
<gene>
    <name evidence="1" type="ORF">AVDCRST_MAG95-3437</name>
</gene>
<dbReference type="Pfam" id="PF14054">
    <property type="entry name" value="DUF4249"/>
    <property type="match status" value="1"/>
</dbReference>